<dbReference type="InterPro" id="IPR003495">
    <property type="entry name" value="CobW/HypB/UreG_nucleotide-bd"/>
</dbReference>
<dbReference type="GO" id="GO:0016020">
    <property type="term" value="C:membrane"/>
    <property type="evidence" value="ECO:0007669"/>
    <property type="project" value="UniProtKB-SubCell"/>
</dbReference>
<dbReference type="Gene3D" id="1.20.120.1770">
    <property type="match status" value="1"/>
</dbReference>
<dbReference type="Pfam" id="PF02492">
    <property type="entry name" value="cobW"/>
    <property type="match status" value="1"/>
</dbReference>
<dbReference type="Proteomes" id="UP000516437">
    <property type="component" value="Chromosome 2"/>
</dbReference>
<dbReference type="PROSITE" id="PS50939">
    <property type="entry name" value="CYTOCHROME_B561"/>
    <property type="match status" value="1"/>
</dbReference>
<feature type="transmembrane region" description="Helical" evidence="15">
    <location>
        <begin position="305"/>
        <end position="324"/>
    </location>
</feature>
<feature type="transmembrane region" description="Helical" evidence="15">
    <location>
        <begin position="96"/>
        <end position="118"/>
    </location>
</feature>
<evidence type="ECO:0000256" key="5">
    <source>
        <dbReference type="ARBA" id="ARBA00022741"/>
    </source>
</evidence>
<evidence type="ECO:0000256" key="2">
    <source>
        <dbReference type="ARBA" id="ARBA00005732"/>
    </source>
</evidence>
<dbReference type="OrthoDB" id="10063137at2759"/>
<name>A0A6A1WCD8_9ROSI</name>
<accession>A0A6A1WCD8</accession>
<evidence type="ECO:0000256" key="10">
    <source>
        <dbReference type="ARBA" id="ARBA00023136"/>
    </source>
</evidence>
<sequence length="506" mass="56243">MEIARSLAPFAIPAYYVLILLPLVGCSFHEVNQSSIHKSIRQMSHKLSPQMTADVTLHGVLLWVSMGFLMPVAILTIRMSTSREEPQPTRRVKVFFYLHVILQMLSALLATAGAILSFKKFENSFDNSHQRLGVALYGAIWVQVLIGFFRPSRGKKARSLWYFVHWMLGTIISLAGIINIYTGLKAYSNKTSRSTTLWTVLFTAEVSFIAFFYLFQDKWLYMQKQGTSATAESLSCKSLDPNNATLEQCSLIEYDLFGICGIVPVRRSRSGSLDPHAPLLRRVDLVLVWIPISGNDIRRSRRSCVVFKVFGSGLGWKTALMLALCKFLRDKYSLAAVTNDIFTKEDGEFLVKHGALPEERIRAVETGGCPHAAIREDISINLGPLEELSNLYKADILLCESGGDNLAANFSRELADYIIYIIDVSGGDKIPRKGGPGITQADLLVINKTDLAQAVGADLTVMERDALRMRDGGPFVFAQVKHGVGVEEIVSNVLQAWEAATGKKRR</sequence>
<feature type="transmembrane region" description="Helical" evidence="15">
    <location>
        <begin position="130"/>
        <end position="149"/>
    </location>
</feature>
<comment type="similarity">
    <text evidence="2">Belongs to the SIMIBI class G3E GTPase family. UreG subfamily.</text>
</comment>
<keyword evidence="5" id="KW-0547">Nucleotide-binding</keyword>
<evidence type="ECO:0000256" key="4">
    <source>
        <dbReference type="ARBA" id="ARBA00022692"/>
    </source>
</evidence>
<evidence type="ECO:0000256" key="13">
    <source>
        <dbReference type="ARBA" id="ARBA00066105"/>
    </source>
</evidence>
<proteinExistence type="inferred from homology"/>
<evidence type="ECO:0000256" key="12">
    <source>
        <dbReference type="ARBA" id="ARBA00055653"/>
    </source>
</evidence>
<dbReference type="InterPro" id="IPR004400">
    <property type="entry name" value="UreG"/>
</dbReference>
<evidence type="ECO:0000256" key="15">
    <source>
        <dbReference type="SAM" id="Phobius"/>
    </source>
</evidence>
<evidence type="ECO:0000256" key="14">
    <source>
        <dbReference type="ARBA" id="ARBA00073967"/>
    </source>
</evidence>
<keyword evidence="11" id="KW-0143">Chaperone</keyword>
<evidence type="ECO:0000256" key="9">
    <source>
        <dbReference type="ARBA" id="ARBA00023134"/>
    </source>
</evidence>
<evidence type="ECO:0000256" key="6">
    <source>
        <dbReference type="ARBA" id="ARBA00022982"/>
    </source>
</evidence>
<evidence type="ECO:0000313" key="18">
    <source>
        <dbReference type="Proteomes" id="UP000516437"/>
    </source>
</evidence>
<feature type="domain" description="Cytochrome b561" evidence="16">
    <location>
        <begin position="20"/>
        <end position="223"/>
    </location>
</feature>
<dbReference type="FunFam" id="3.40.50.300:FF:000208">
    <property type="entry name" value="Urease accessory protein UreG"/>
    <property type="match status" value="1"/>
</dbReference>
<keyword evidence="9" id="KW-0342">GTP-binding</keyword>
<dbReference type="GO" id="GO:0003924">
    <property type="term" value="F:GTPase activity"/>
    <property type="evidence" value="ECO:0007669"/>
    <property type="project" value="InterPro"/>
</dbReference>
<dbReference type="SUPFAM" id="SSF52540">
    <property type="entry name" value="P-loop containing nucleoside triphosphate hydrolases"/>
    <property type="match status" value="1"/>
</dbReference>
<dbReference type="PANTHER" id="PTHR31715">
    <property type="entry name" value="UREASE ACCESSORY PROTEIN G"/>
    <property type="match status" value="1"/>
</dbReference>
<dbReference type="GO" id="GO:0043419">
    <property type="term" value="P:urea catabolic process"/>
    <property type="evidence" value="ECO:0007669"/>
    <property type="project" value="InterPro"/>
</dbReference>
<dbReference type="Pfam" id="PF03188">
    <property type="entry name" value="Cytochrom_B561"/>
    <property type="match status" value="1"/>
</dbReference>
<dbReference type="NCBIfam" id="TIGR00101">
    <property type="entry name" value="ureG"/>
    <property type="match status" value="1"/>
</dbReference>
<feature type="transmembrane region" description="Helical" evidence="15">
    <location>
        <begin position="7"/>
        <end position="25"/>
    </location>
</feature>
<keyword evidence="10 15" id="KW-0472">Membrane</keyword>
<gene>
    <name evidence="17" type="ORF">CJ030_MR2G005411</name>
</gene>
<evidence type="ECO:0000259" key="16">
    <source>
        <dbReference type="PROSITE" id="PS50939"/>
    </source>
</evidence>
<reference evidence="17 18" key="1">
    <citation type="journal article" date="2019" name="Plant Biotechnol. J.">
        <title>The red bayberry genome and genetic basis of sex determination.</title>
        <authorList>
            <person name="Jia H.M."/>
            <person name="Jia H.J."/>
            <person name="Cai Q.L."/>
            <person name="Wang Y."/>
            <person name="Zhao H.B."/>
            <person name="Yang W.F."/>
            <person name="Wang G.Y."/>
            <person name="Li Y.H."/>
            <person name="Zhan D.L."/>
            <person name="Shen Y.T."/>
            <person name="Niu Q.F."/>
            <person name="Chang L."/>
            <person name="Qiu J."/>
            <person name="Zhao L."/>
            <person name="Xie H.B."/>
            <person name="Fu W.Y."/>
            <person name="Jin J."/>
            <person name="Li X.W."/>
            <person name="Jiao Y."/>
            <person name="Zhou C.C."/>
            <person name="Tu T."/>
            <person name="Chai C.Y."/>
            <person name="Gao J.L."/>
            <person name="Fan L.J."/>
            <person name="van de Weg E."/>
            <person name="Wang J.Y."/>
            <person name="Gao Z.S."/>
        </authorList>
    </citation>
    <scope>NUCLEOTIDE SEQUENCE [LARGE SCALE GENOMIC DNA]</scope>
    <source>
        <tissue evidence="17">Leaves</tissue>
    </source>
</reference>
<evidence type="ECO:0000256" key="11">
    <source>
        <dbReference type="ARBA" id="ARBA00023186"/>
    </source>
</evidence>
<dbReference type="SMART" id="SM00665">
    <property type="entry name" value="B561"/>
    <property type="match status" value="1"/>
</dbReference>
<feature type="transmembrane region" description="Helical" evidence="15">
    <location>
        <begin position="161"/>
        <end position="184"/>
    </location>
</feature>
<dbReference type="GO" id="GO:0016151">
    <property type="term" value="F:nickel cation binding"/>
    <property type="evidence" value="ECO:0007669"/>
    <property type="project" value="InterPro"/>
</dbReference>
<dbReference type="AlphaFoldDB" id="A0A6A1WCD8"/>
<organism evidence="17 18">
    <name type="scientific">Morella rubra</name>
    <name type="common">Chinese bayberry</name>
    <dbReference type="NCBI Taxonomy" id="262757"/>
    <lineage>
        <taxon>Eukaryota</taxon>
        <taxon>Viridiplantae</taxon>
        <taxon>Streptophyta</taxon>
        <taxon>Embryophyta</taxon>
        <taxon>Tracheophyta</taxon>
        <taxon>Spermatophyta</taxon>
        <taxon>Magnoliopsida</taxon>
        <taxon>eudicotyledons</taxon>
        <taxon>Gunneridae</taxon>
        <taxon>Pentapetalae</taxon>
        <taxon>rosids</taxon>
        <taxon>fabids</taxon>
        <taxon>Fagales</taxon>
        <taxon>Myricaceae</taxon>
        <taxon>Morella</taxon>
    </lineage>
</organism>
<dbReference type="InterPro" id="IPR006593">
    <property type="entry name" value="Cyt_b561/ferric_Rdtase_TM"/>
</dbReference>
<comment type="caution">
    <text evidence="17">The sequence shown here is derived from an EMBL/GenBank/DDBJ whole genome shotgun (WGS) entry which is preliminary data.</text>
</comment>
<comment type="function">
    <text evidence="12">Required for the maturation and activation of urease via the functional incorporation of the urease nickel metallocenter.</text>
</comment>
<dbReference type="EMBL" id="RXIC02000020">
    <property type="protein sequence ID" value="KAB1221348.1"/>
    <property type="molecule type" value="Genomic_DNA"/>
</dbReference>
<evidence type="ECO:0000256" key="1">
    <source>
        <dbReference type="ARBA" id="ARBA00004370"/>
    </source>
</evidence>
<dbReference type="InterPro" id="IPR027417">
    <property type="entry name" value="P-loop_NTPase"/>
</dbReference>
<keyword evidence="7" id="KW-0996">Nickel insertion</keyword>
<keyword evidence="6" id="KW-0249">Electron transport</keyword>
<comment type="subcellular location">
    <subcellularLocation>
        <location evidence="1">Membrane</location>
    </subcellularLocation>
</comment>
<evidence type="ECO:0000313" key="17">
    <source>
        <dbReference type="EMBL" id="KAB1221348.1"/>
    </source>
</evidence>
<dbReference type="PANTHER" id="PTHR31715:SF0">
    <property type="entry name" value="UREASE ACCESSORY PROTEIN G"/>
    <property type="match status" value="1"/>
</dbReference>
<keyword evidence="8 15" id="KW-1133">Transmembrane helix</keyword>
<dbReference type="CDD" id="cd08760">
    <property type="entry name" value="Cyt_b561_FRRS1_like"/>
    <property type="match status" value="1"/>
</dbReference>
<evidence type="ECO:0000256" key="3">
    <source>
        <dbReference type="ARBA" id="ARBA00022448"/>
    </source>
</evidence>
<comment type="subunit">
    <text evidence="13">URED, UREF and UREG may form a complex that acts as a GTP-hydrolysis-dependent molecular chaperone, activating the urease apoprotein.</text>
</comment>
<dbReference type="Gene3D" id="3.40.50.300">
    <property type="entry name" value="P-loop containing nucleotide triphosphate hydrolases"/>
    <property type="match status" value="1"/>
</dbReference>
<evidence type="ECO:0000256" key="8">
    <source>
        <dbReference type="ARBA" id="ARBA00022989"/>
    </source>
</evidence>
<protein>
    <recommendedName>
        <fullName evidence="14">Urease accessory protein G</fullName>
    </recommendedName>
</protein>
<feature type="transmembrane region" description="Helical" evidence="15">
    <location>
        <begin position="196"/>
        <end position="215"/>
    </location>
</feature>
<keyword evidence="3" id="KW-0813">Transport</keyword>
<feature type="transmembrane region" description="Helical" evidence="15">
    <location>
        <begin position="55"/>
        <end position="75"/>
    </location>
</feature>
<dbReference type="GO" id="GO:0051604">
    <property type="term" value="P:protein maturation"/>
    <property type="evidence" value="ECO:0007669"/>
    <property type="project" value="UniProtKB-ARBA"/>
</dbReference>
<evidence type="ECO:0000256" key="7">
    <source>
        <dbReference type="ARBA" id="ARBA00022988"/>
    </source>
</evidence>
<keyword evidence="18" id="KW-1185">Reference proteome</keyword>
<dbReference type="CDD" id="cd05540">
    <property type="entry name" value="UreG"/>
    <property type="match status" value="1"/>
</dbReference>
<keyword evidence="4 15" id="KW-0812">Transmembrane</keyword>
<dbReference type="GO" id="GO:0005525">
    <property type="term" value="F:GTP binding"/>
    <property type="evidence" value="ECO:0007669"/>
    <property type="project" value="UniProtKB-KW"/>
</dbReference>